<feature type="region of interest" description="Disordered" evidence="2">
    <location>
        <begin position="21"/>
        <end position="40"/>
    </location>
</feature>
<dbReference type="Gene3D" id="2.40.50.100">
    <property type="match status" value="1"/>
</dbReference>
<dbReference type="Proteomes" id="UP001501169">
    <property type="component" value="Unassembled WGS sequence"/>
</dbReference>
<feature type="chain" id="PRO_5045710003" description="RND family efflux transporter, MFP subunit" evidence="3">
    <location>
        <begin position="22"/>
        <end position="314"/>
    </location>
</feature>
<evidence type="ECO:0000256" key="2">
    <source>
        <dbReference type="SAM" id="MobiDB-lite"/>
    </source>
</evidence>
<dbReference type="SUPFAM" id="SSF51230">
    <property type="entry name" value="Single hybrid motif"/>
    <property type="match status" value="1"/>
</dbReference>
<keyword evidence="3" id="KW-0732">Signal</keyword>
<dbReference type="Pfam" id="PF25975">
    <property type="entry name" value="CzcB_C"/>
    <property type="match status" value="1"/>
</dbReference>
<feature type="signal peptide" evidence="3">
    <location>
        <begin position="1"/>
        <end position="21"/>
    </location>
</feature>
<name>A0ABN1DDQ6_9GAMM</name>
<evidence type="ECO:0000256" key="3">
    <source>
        <dbReference type="SAM" id="SignalP"/>
    </source>
</evidence>
<gene>
    <name evidence="6" type="ORF">GCM10009098_05360</name>
</gene>
<dbReference type="InterPro" id="IPR011053">
    <property type="entry name" value="Single_hybrid_motif"/>
</dbReference>
<dbReference type="InterPro" id="IPR058647">
    <property type="entry name" value="BSH_CzcB-like"/>
</dbReference>
<keyword evidence="1" id="KW-0813">Transport</keyword>
<dbReference type="PANTHER" id="PTHR30097:SF4">
    <property type="entry name" value="SLR6042 PROTEIN"/>
    <property type="match status" value="1"/>
</dbReference>
<proteinExistence type="predicted"/>
<dbReference type="Gene3D" id="2.40.420.20">
    <property type="match status" value="1"/>
</dbReference>
<organism evidence="6 7">
    <name type="scientific">Rheinheimera aquimaris</name>
    <dbReference type="NCBI Taxonomy" id="412437"/>
    <lineage>
        <taxon>Bacteria</taxon>
        <taxon>Pseudomonadati</taxon>
        <taxon>Pseudomonadota</taxon>
        <taxon>Gammaproteobacteria</taxon>
        <taxon>Chromatiales</taxon>
        <taxon>Chromatiaceae</taxon>
        <taxon>Rheinheimera</taxon>
    </lineage>
</organism>
<evidence type="ECO:0000259" key="5">
    <source>
        <dbReference type="Pfam" id="PF25975"/>
    </source>
</evidence>
<protein>
    <recommendedName>
        <fullName evidence="8">RND family efflux transporter, MFP subunit</fullName>
    </recommendedName>
</protein>
<dbReference type="EMBL" id="BAAAEO010000001">
    <property type="protein sequence ID" value="GAA0540710.1"/>
    <property type="molecule type" value="Genomic_DNA"/>
</dbReference>
<keyword evidence="7" id="KW-1185">Reference proteome</keyword>
<evidence type="ECO:0000313" key="7">
    <source>
        <dbReference type="Proteomes" id="UP001501169"/>
    </source>
</evidence>
<evidence type="ECO:0000313" key="6">
    <source>
        <dbReference type="EMBL" id="GAA0540710.1"/>
    </source>
</evidence>
<feature type="domain" description="CzcB-like barrel-sandwich hybrid" evidence="4">
    <location>
        <begin position="89"/>
        <end position="161"/>
    </location>
</feature>
<evidence type="ECO:0008006" key="8">
    <source>
        <dbReference type="Google" id="ProtNLM"/>
    </source>
</evidence>
<evidence type="ECO:0000256" key="1">
    <source>
        <dbReference type="ARBA" id="ARBA00022448"/>
    </source>
</evidence>
<feature type="compositionally biased region" description="Basic and acidic residues" evidence="2">
    <location>
        <begin position="23"/>
        <end position="33"/>
    </location>
</feature>
<dbReference type="InterPro" id="IPR058649">
    <property type="entry name" value="CzcB_C"/>
</dbReference>
<dbReference type="InterPro" id="IPR051909">
    <property type="entry name" value="MFP_Cation_Efflux"/>
</dbReference>
<feature type="domain" description="CzcB-like C-terminal circularly permuted SH3-like" evidence="5">
    <location>
        <begin position="243"/>
        <end position="302"/>
    </location>
</feature>
<sequence length="314" mass="33969">MKYSAFLIVLLINVLASPAQSHVSDENTKDKQTRAAVADEPDHVEGLGEAAIINADMAKRVGIEVSSAGPGTIERHLPLYGELVIPPNRQAQVRARFPGVIAQIKASVGDKVSKADVLALVESNDSLRTYPLTAPISGVVIQQYASQGEYTAGESLFSLADSSVLWVELKMFPASLDEIKTGLPVHIEARGGRVDSHISHILPVTGQPYVLARVVLDNSQNRFAAGERVRALVDAEIINVSLVVDNRALQQLDGKQVVFVREGTRYEPRPVQLGRTDGRFSEVLSGLHAAEDYVVVNSYLIKAEIEKAGAAHEH</sequence>
<comment type="caution">
    <text evidence="6">The sequence shown here is derived from an EMBL/GenBank/DDBJ whole genome shotgun (WGS) entry which is preliminary data.</text>
</comment>
<accession>A0ABN1DDQ6</accession>
<dbReference type="RefSeq" id="WP_226765585.1">
    <property type="nucleotide sequence ID" value="NZ_BAAAEO010000001.1"/>
</dbReference>
<dbReference type="PANTHER" id="PTHR30097">
    <property type="entry name" value="CATION EFFLUX SYSTEM PROTEIN CUSB"/>
    <property type="match status" value="1"/>
</dbReference>
<reference evidence="6 7" key="1">
    <citation type="journal article" date="2019" name="Int. J. Syst. Evol. Microbiol.">
        <title>The Global Catalogue of Microorganisms (GCM) 10K type strain sequencing project: providing services to taxonomists for standard genome sequencing and annotation.</title>
        <authorList>
            <consortium name="The Broad Institute Genomics Platform"/>
            <consortium name="The Broad Institute Genome Sequencing Center for Infectious Disease"/>
            <person name="Wu L."/>
            <person name="Ma J."/>
        </authorList>
    </citation>
    <scope>NUCLEOTIDE SEQUENCE [LARGE SCALE GENOMIC DNA]</scope>
    <source>
        <strain evidence="6 7">JCM 14331</strain>
    </source>
</reference>
<evidence type="ECO:0000259" key="4">
    <source>
        <dbReference type="Pfam" id="PF25973"/>
    </source>
</evidence>
<dbReference type="Pfam" id="PF25973">
    <property type="entry name" value="BSH_CzcB"/>
    <property type="match status" value="1"/>
</dbReference>